<dbReference type="Gene3D" id="1.10.287.260">
    <property type="match status" value="1"/>
</dbReference>
<accession>A0A4Y9YZ94</accession>
<evidence type="ECO:0000256" key="9">
    <source>
        <dbReference type="ARBA" id="ARBA00048552"/>
    </source>
</evidence>
<dbReference type="EMBL" id="SEKV01000066">
    <property type="protein sequence ID" value="TFY66998.1"/>
    <property type="molecule type" value="Genomic_DNA"/>
</dbReference>
<evidence type="ECO:0000256" key="2">
    <source>
        <dbReference type="ARBA" id="ARBA00009493"/>
    </source>
</evidence>
<dbReference type="PANTHER" id="PTHR10102">
    <property type="entry name" value="DNA-DIRECTED RNA POLYMERASE, MITOCHONDRIAL"/>
    <property type="match status" value="1"/>
</dbReference>
<dbReference type="InterPro" id="IPR043502">
    <property type="entry name" value="DNA/RNA_pol_sf"/>
</dbReference>
<keyword evidence="4 10" id="KW-0808">Transferase</keyword>
<dbReference type="Pfam" id="PF00940">
    <property type="entry name" value="RNA_pol"/>
    <property type="match status" value="1"/>
</dbReference>
<protein>
    <recommendedName>
        <fullName evidence="10">DNA-directed RNA polymerase</fullName>
        <ecNumber evidence="10">2.7.7.6</ecNumber>
    </recommendedName>
</protein>
<dbReference type="Gene3D" id="1.10.150.20">
    <property type="entry name" value="5' to 3' exonuclease, C-terminal subdomain"/>
    <property type="match status" value="1"/>
</dbReference>
<keyword evidence="6" id="KW-0809">Transit peptide</keyword>
<evidence type="ECO:0000259" key="11">
    <source>
        <dbReference type="SMART" id="SM01311"/>
    </source>
</evidence>
<comment type="caution">
    <text evidence="12">The sequence shown here is derived from an EMBL/GenBank/DDBJ whole genome shotgun (WGS) entry which is preliminary data.</text>
</comment>
<evidence type="ECO:0000256" key="6">
    <source>
        <dbReference type="ARBA" id="ARBA00022946"/>
    </source>
</evidence>
<evidence type="ECO:0000313" key="13">
    <source>
        <dbReference type="Proteomes" id="UP000298390"/>
    </source>
</evidence>
<dbReference type="GO" id="GO:0006390">
    <property type="term" value="P:mitochondrial transcription"/>
    <property type="evidence" value="ECO:0007669"/>
    <property type="project" value="TreeGrafter"/>
</dbReference>
<dbReference type="Proteomes" id="UP000298390">
    <property type="component" value="Unassembled WGS sequence"/>
</dbReference>
<dbReference type="InterPro" id="IPR037159">
    <property type="entry name" value="RNA_POL_N_sf"/>
</dbReference>
<evidence type="ECO:0000256" key="4">
    <source>
        <dbReference type="ARBA" id="ARBA00022679"/>
    </source>
</evidence>
<dbReference type="InterPro" id="IPR002092">
    <property type="entry name" value="DNA-dir_Rpol_phage-type"/>
</dbReference>
<dbReference type="FunFam" id="1.10.287.280:FF:000001">
    <property type="entry name" value="DNA-directed RNA polymerase"/>
    <property type="match status" value="1"/>
</dbReference>
<dbReference type="GO" id="GO:0034245">
    <property type="term" value="C:mitochondrial DNA-directed RNA polymerase complex"/>
    <property type="evidence" value="ECO:0007669"/>
    <property type="project" value="TreeGrafter"/>
</dbReference>
<dbReference type="InterPro" id="IPR011990">
    <property type="entry name" value="TPR-like_helical_dom_sf"/>
</dbReference>
<gene>
    <name evidence="12" type="ORF">EVJ58_g1903</name>
</gene>
<keyword evidence="7" id="KW-0496">Mitochondrion</keyword>
<evidence type="ECO:0000256" key="7">
    <source>
        <dbReference type="ARBA" id="ARBA00023128"/>
    </source>
</evidence>
<evidence type="ECO:0000313" key="12">
    <source>
        <dbReference type="EMBL" id="TFY66998.1"/>
    </source>
</evidence>
<dbReference type="PROSITE" id="PS00489">
    <property type="entry name" value="RNA_POL_PHAGE_2"/>
    <property type="match status" value="1"/>
</dbReference>
<dbReference type="InterPro" id="IPR046950">
    <property type="entry name" value="DNA-dir_Rpol_C_phage-type"/>
</dbReference>
<comment type="similarity">
    <text evidence="2 10">Belongs to the phage and mitochondrial RNA polymerase family.</text>
</comment>
<keyword evidence="8 10" id="KW-0804">Transcription</keyword>
<reference evidence="12 13" key="1">
    <citation type="submission" date="2019-01" db="EMBL/GenBank/DDBJ databases">
        <title>Genome sequencing of the rare red list fungi Fomitopsis rosea.</title>
        <authorList>
            <person name="Buettner E."/>
            <person name="Kellner H."/>
        </authorList>
    </citation>
    <scope>NUCLEOTIDE SEQUENCE [LARGE SCALE GENOMIC DNA]</scope>
    <source>
        <strain evidence="12 13">DSM 105464</strain>
    </source>
</reference>
<dbReference type="EC" id="2.7.7.6" evidence="10"/>
<dbReference type="SUPFAM" id="SSF56672">
    <property type="entry name" value="DNA/RNA polymerases"/>
    <property type="match status" value="1"/>
</dbReference>
<evidence type="ECO:0000256" key="1">
    <source>
        <dbReference type="ARBA" id="ARBA00004173"/>
    </source>
</evidence>
<dbReference type="InterPro" id="IPR029262">
    <property type="entry name" value="RPOL_N"/>
</dbReference>
<evidence type="ECO:0000256" key="3">
    <source>
        <dbReference type="ARBA" id="ARBA00022478"/>
    </source>
</evidence>
<dbReference type="Pfam" id="PF14700">
    <property type="entry name" value="RPOL_N"/>
    <property type="match status" value="1"/>
</dbReference>
<dbReference type="SMART" id="SM01311">
    <property type="entry name" value="RPOL_N"/>
    <property type="match status" value="1"/>
</dbReference>
<evidence type="ECO:0000256" key="8">
    <source>
        <dbReference type="ARBA" id="ARBA00023163"/>
    </source>
</evidence>
<evidence type="ECO:0000256" key="10">
    <source>
        <dbReference type="RuleBase" id="RU003805"/>
    </source>
</evidence>
<comment type="function">
    <text evidence="10">DNA-dependent RNA polymerase catalyzes the transcription of DNA into RNA using the four ribonucleoside triphosphates as substrates.</text>
</comment>
<sequence length="1317" mass="148059">MLPRSARKVETTLLSCSRQSLPRPARLYSTPSKRASAPALATASAPSEALPAFMPSDTISWQDEMEHFLRRRTSYTILPTPPASANASDLRALLFTDTPTQNLISVIGACLHNLYDVRRAQGIFNDLRKSEKSALLDVRMYNSMLHAYLEMARGRDSEDPEMWLDEAWSLFGAMEDGSSQVHPTANTYTVMLLAWLRHGPDSAKPIPSRDQRDPPQLLRSMIDHQVAPTMVVADRALETSEEASEVIQLLSRAAVEMGLSNVVSELGMAESLGRQEDDPLDNVPEAMPCCGHAGDRGCGRAQPDVPFNLETLRKHLAKVVFARRALPDDVAARQKLLEESVYDVAVERLKHTTDLLEELGLSNKALKTNDLQQLMWQWHAKLKERLKAEIQNVDKQEHRLKNNSEVKLVDKRRMVGLSPFLSLLTPEKLSMIVILELMHMQGTGGVQHGMKTARALLSIGKAVELEYKAEMCKKHNIAIPSAGRAPSNGFFTSLGYRDLQSQRLVAQRFLQDTEEWSAEWSQAVRVKVGSFLVDCLMDIATVVRTKTDKATGEVHSEEQPAFFHTYEYLRGNKLGVIKLNPSIADKISKDSVRGTLHPRHLPMLVKPKQWLSPDEGGYIYNQTWAMRFKDSQEQQSYLRRASSLGNLELVYTSLDILGSTPWQINRQVFDIVLQVWNSGERFCKIPPVSNDVPEPEKPMNWDTDPAARVAYLTRQRTYQHNKANDHSKRCDVNYKIEIARAFLGDTFYFPHNVDFRGRAYPLPPHLSHIGDDLSRGLLLFAESKPIGERGLRWLKIHLAGLYGYDKANFDERVQWVHERLDEIYDSAENPLTGRRWWTKAEDPWQCLATCIELRQALNSPDPHAYECALPVHQDGTCNGLQHYAALGGDAAGAKQVNLDVTDRPSDVYSYVADMVEEQLEQGIKEGHVEAIMLKGKVSRKVVKQTVMTTVYGVTFIGAREQIERQLKERGDIAAEDCWKASAYLARLTLGCIGDLFKGAKSIQEWLNVCARLISKSIPPERAEEAAENLKSLTRRRTRESELAKLKKEQMTTVIWTTPLGLPIVQPYRATKRKQILTAMQSVYISDPNIPTTVNTMRQASAFPPNFIHSLDATHMMLTALECRTQELTFASVHDSYWTHAGDVDKMAAIIRDTFIALHSSNVMNRLYQEFLERYKGYIVPVAILKHGSMLQKHGIKPERLTIKSFPADFAKSSEDSAAIATPAQVEEATEEDVAEAEVVEEMEDVEDVTDLEAKSIQHKKMSPTAKQTAKFIAAALANAGPGPLDHKFVELSSLLPPVPEMGTFDVNKIKSSLYFFS</sequence>
<comment type="subcellular location">
    <subcellularLocation>
        <location evidence="1">Mitochondrion</location>
    </subcellularLocation>
</comment>
<organism evidence="12 13">
    <name type="scientific">Rhodofomes roseus</name>
    <dbReference type="NCBI Taxonomy" id="34475"/>
    <lineage>
        <taxon>Eukaryota</taxon>
        <taxon>Fungi</taxon>
        <taxon>Dikarya</taxon>
        <taxon>Basidiomycota</taxon>
        <taxon>Agaricomycotina</taxon>
        <taxon>Agaricomycetes</taxon>
        <taxon>Polyporales</taxon>
        <taxon>Rhodofomes</taxon>
    </lineage>
</organism>
<dbReference type="FunFam" id="1.10.150.20:FF:000041">
    <property type="entry name" value="DNA-directed RNA polymerase"/>
    <property type="match status" value="1"/>
</dbReference>
<feature type="domain" description="DNA-directed RNA polymerase N-terminal" evidence="11">
    <location>
        <begin position="332"/>
        <end position="659"/>
    </location>
</feature>
<dbReference type="STRING" id="34475.A0A4Y9YZ94"/>
<dbReference type="Gene3D" id="1.25.40.10">
    <property type="entry name" value="Tetratricopeptide repeat domain"/>
    <property type="match status" value="1"/>
</dbReference>
<evidence type="ECO:0000256" key="5">
    <source>
        <dbReference type="ARBA" id="ARBA00022695"/>
    </source>
</evidence>
<dbReference type="GO" id="GO:0003899">
    <property type="term" value="F:DNA-directed RNA polymerase activity"/>
    <property type="evidence" value="ECO:0007669"/>
    <property type="project" value="UniProtKB-EC"/>
</dbReference>
<comment type="catalytic activity">
    <reaction evidence="9 10">
        <text>RNA(n) + a ribonucleoside 5'-triphosphate = RNA(n+1) + diphosphate</text>
        <dbReference type="Rhea" id="RHEA:21248"/>
        <dbReference type="Rhea" id="RHEA-COMP:14527"/>
        <dbReference type="Rhea" id="RHEA-COMP:17342"/>
        <dbReference type="ChEBI" id="CHEBI:33019"/>
        <dbReference type="ChEBI" id="CHEBI:61557"/>
        <dbReference type="ChEBI" id="CHEBI:140395"/>
        <dbReference type="EC" id="2.7.7.6"/>
    </reaction>
</comment>
<keyword evidence="5 10" id="KW-0548">Nucleotidyltransferase</keyword>
<dbReference type="PANTHER" id="PTHR10102:SF0">
    <property type="entry name" value="DNA-DIRECTED RNA POLYMERASE, MITOCHONDRIAL"/>
    <property type="match status" value="1"/>
</dbReference>
<dbReference type="PROSITE" id="PS00900">
    <property type="entry name" value="RNA_POL_PHAGE_1"/>
    <property type="match status" value="1"/>
</dbReference>
<dbReference type="GO" id="GO:0001018">
    <property type="term" value="F:mitochondrial promoter sequence-specific DNA binding"/>
    <property type="evidence" value="ECO:0007669"/>
    <property type="project" value="TreeGrafter"/>
</dbReference>
<dbReference type="Gene3D" id="1.10.287.280">
    <property type="match status" value="1"/>
</dbReference>
<proteinExistence type="inferred from homology"/>
<keyword evidence="3 10" id="KW-0240">DNA-directed RNA polymerase</keyword>
<dbReference type="InterPro" id="IPR024075">
    <property type="entry name" value="DNA-dir_RNA_pol_helix_hairp_sf"/>
</dbReference>
<dbReference type="Gene3D" id="1.10.1320.10">
    <property type="entry name" value="DNA-directed RNA polymerase, N-terminal domain"/>
    <property type="match status" value="1"/>
</dbReference>
<name>A0A4Y9YZ94_9APHY</name>